<keyword evidence="2 5" id="KW-0238">DNA-binding</keyword>
<evidence type="ECO:0000256" key="3">
    <source>
        <dbReference type="ARBA" id="ARBA00023163"/>
    </source>
</evidence>
<sequence>MSTLIYVADELAYPIDWDPTEYRYVQIANHIEKQIQDGVLTEGAALPAVPALAEEYGVARMTIKRAVEILVERGLVTVLRGRGTFVRRRG</sequence>
<dbReference type="Proteomes" id="UP000614047">
    <property type="component" value="Unassembled WGS sequence"/>
</dbReference>
<dbReference type="RefSeq" id="WP_197014551.1">
    <property type="nucleotide sequence ID" value="NZ_BAABES010000012.1"/>
</dbReference>
<dbReference type="GO" id="GO:0003677">
    <property type="term" value="F:DNA binding"/>
    <property type="evidence" value="ECO:0007669"/>
    <property type="project" value="UniProtKB-KW"/>
</dbReference>
<dbReference type="SMART" id="SM00345">
    <property type="entry name" value="HTH_GNTR"/>
    <property type="match status" value="1"/>
</dbReference>
<accession>A0A931GLS1</accession>
<dbReference type="Pfam" id="PF00392">
    <property type="entry name" value="GntR"/>
    <property type="match status" value="1"/>
</dbReference>
<dbReference type="InterPro" id="IPR036388">
    <property type="entry name" value="WH-like_DNA-bd_sf"/>
</dbReference>
<evidence type="ECO:0000256" key="2">
    <source>
        <dbReference type="ARBA" id="ARBA00023125"/>
    </source>
</evidence>
<keyword evidence="1" id="KW-0805">Transcription regulation</keyword>
<dbReference type="CDD" id="cd07377">
    <property type="entry name" value="WHTH_GntR"/>
    <property type="match status" value="1"/>
</dbReference>
<proteinExistence type="predicted"/>
<evidence type="ECO:0000313" key="6">
    <source>
        <dbReference type="Proteomes" id="UP000614047"/>
    </source>
</evidence>
<comment type="caution">
    <text evidence="5">The sequence shown here is derived from an EMBL/GenBank/DDBJ whole genome shotgun (WGS) entry which is preliminary data.</text>
</comment>
<dbReference type="Gene3D" id="1.10.10.10">
    <property type="entry name" value="Winged helix-like DNA-binding domain superfamily/Winged helix DNA-binding domain"/>
    <property type="match status" value="1"/>
</dbReference>
<protein>
    <submittedName>
        <fullName evidence="5">DNA-binding GntR family transcriptional regulator</fullName>
    </submittedName>
</protein>
<dbReference type="AlphaFoldDB" id="A0A931GLS1"/>
<gene>
    <name evidence="5" type="ORF">IW256_006471</name>
</gene>
<keyword evidence="3" id="KW-0804">Transcription</keyword>
<dbReference type="InterPro" id="IPR050679">
    <property type="entry name" value="Bact_HTH_transcr_reg"/>
</dbReference>
<dbReference type="SUPFAM" id="SSF46785">
    <property type="entry name" value="Winged helix' DNA-binding domain"/>
    <property type="match status" value="1"/>
</dbReference>
<dbReference type="InterPro" id="IPR000524">
    <property type="entry name" value="Tscrpt_reg_HTH_GntR"/>
</dbReference>
<reference evidence="5" key="1">
    <citation type="submission" date="2020-11" db="EMBL/GenBank/DDBJ databases">
        <title>Sequencing the genomes of 1000 actinobacteria strains.</title>
        <authorList>
            <person name="Klenk H.-P."/>
        </authorList>
    </citation>
    <scope>NUCLEOTIDE SEQUENCE</scope>
    <source>
        <strain evidence="5">DSM 43175</strain>
    </source>
</reference>
<feature type="domain" description="HTH gntR-type" evidence="4">
    <location>
        <begin position="21"/>
        <end position="89"/>
    </location>
</feature>
<evidence type="ECO:0000259" key="4">
    <source>
        <dbReference type="PROSITE" id="PS50949"/>
    </source>
</evidence>
<dbReference type="PANTHER" id="PTHR44846">
    <property type="entry name" value="MANNOSYL-D-GLYCERATE TRANSPORT/METABOLISM SYSTEM REPRESSOR MNGR-RELATED"/>
    <property type="match status" value="1"/>
</dbReference>
<evidence type="ECO:0000313" key="5">
    <source>
        <dbReference type="EMBL" id="MBG6092358.1"/>
    </source>
</evidence>
<dbReference type="PROSITE" id="PS50949">
    <property type="entry name" value="HTH_GNTR"/>
    <property type="match status" value="1"/>
</dbReference>
<dbReference type="GO" id="GO:0045892">
    <property type="term" value="P:negative regulation of DNA-templated transcription"/>
    <property type="evidence" value="ECO:0007669"/>
    <property type="project" value="TreeGrafter"/>
</dbReference>
<keyword evidence="6" id="KW-1185">Reference proteome</keyword>
<dbReference type="PANTHER" id="PTHR44846:SF17">
    <property type="entry name" value="GNTR-FAMILY TRANSCRIPTIONAL REGULATOR"/>
    <property type="match status" value="1"/>
</dbReference>
<dbReference type="PRINTS" id="PR00035">
    <property type="entry name" value="HTHGNTR"/>
</dbReference>
<organism evidence="5 6">
    <name type="scientific">Actinomadura viridis</name>
    <dbReference type="NCBI Taxonomy" id="58110"/>
    <lineage>
        <taxon>Bacteria</taxon>
        <taxon>Bacillati</taxon>
        <taxon>Actinomycetota</taxon>
        <taxon>Actinomycetes</taxon>
        <taxon>Streptosporangiales</taxon>
        <taxon>Thermomonosporaceae</taxon>
        <taxon>Actinomadura</taxon>
    </lineage>
</organism>
<dbReference type="GO" id="GO:0003700">
    <property type="term" value="F:DNA-binding transcription factor activity"/>
    <property type="evidence" value="ECO:0007669"/>
    <property type="project" value="InterPro"/>
</dbReference>
<dbReference type="InterPro" id="IPR036390">
    <property type="entry name" value="WH_DNA-bd_sf"/>
</dbReference>
<dbReference type="EMBL" id="JADOUA010000001">
    <property type="protein sequence ID" value="MBG6092358.1"/>
    <property type="molecule type" value="Genomic_DNA"/>
</dbReference>
<name>A0A931GLS1_9ACTN</name>
<evidence type="ECO:0000256" key="1">
    <source>
        <dbReference type="ARBA" id="ARBA00023015"/>
    </source>
</evidence>